<sequence length="336" mass="38219">MENTLEERIASVKKVLEIDDKKEQVKAIQKEMESSAFWGNREEGIKKSKLLGDLKKDIEEVEFVELLYSEKDIKNLEDKLKALEVKTFLSERYDFGNCFLSIHAGQGGTEACDWASMLIRMYKRFCERKNWKVYEIDRTVGDETGIKSSTMHILGGFSYGYLKYEAGVHRLVRQSPFNADNLRQTSFALVEVVPEISSDIDIEVKPKDIEFTASRSSGAGGQNVNKVSTAVRLKHIPSGIVVECQTERFQGKNREIALKLLKSKLYAIEEEKIQAEKLKAKGVHKTAGWGNQIRSYVLHPYKMVKDLRTEVESANPAAVLDGELDDFIEAEIRQLK</sequence>
<evidence type="ECO:0000259" key="6">
    <source>
        <dbReference type="PROSITE" id="PS00745"/>
    </source>
</evidence>
<organism evidence="7 8">
    <name type="scientific">candidate division WWE3 bacterium CG23_combo_of_CG06-09_8_20_14_all_40_14</name>
    <dbReference type="NCBI Taxonomy" id="1975095"/>
    <lineage>
        <taxon>Bacteria</taxon>
        <taxon>Katanobacteria</taxon>
    </lineage>
</organism>
<dbReference type="InterPro" id="IPR045853">
    <property type="entry name" value="Pep_chain_release_fac_I_sf"/>
</dbReference>
<dbReference type="GO" id="GO:0016149">
    <property type="term" value="F:translation release factor activity, codon specific"/>
    <property type="evidence" value="ECO:0007669"/>
    <property type="project" value="UniProtKB-UniRule"/>
</dbReference>
<reference evidence="7 8" key="1">
    <citation type="submission" date="2017-09" db="EMBL/GenBank/DDBJ databases">
        <title>Depth-based differentiation of microbial function through sediment-hosted aquifers and enrichment of novel symbionts in the deep terrestrial subsurface.</title>
        <authorList>
            <person name="Probst A.J."/>
            <person name="Ladd B."/>
            <person name="Jarett J.K."/>
            <person name="Geller-Mcgrath D.E."/>
            <person name="Sieber C.M."/>
            <person name="Emerson J.B."/>
            <person name="Anantharaman K."/>
            <person name="Thomas B.C."/>
            <person name="Malmstrom R."/>
            <person name="Stieglmeier M."/>
            <person name="Klingl A."/>
            <person name="Woyke T."/>
            <person name="Ryan C.M."/>
            <person name="Banfield J.F."/>
        </authorList>
    </citation>
    <scope>NUCLEOTIDE SEQUENCE [LARGE SCALE GENOMIC DNA]</scope>
    <source>
        <strain evidence="7">CG23_combo_of_CG06-09_8_20_14_all_40_14</strain>
    </source>
</reference>
<evidence type="ECO:0000256" key="3">
    <source>
        <dbReference type="ARBA" id="ARBA00022917"/>
    </source>
</evidence>
<evidence type="ECO:0000313" key="7">
    <source>
        <dbReference type="EMBL" id="PIP04398.1"/>
    </source>
</evidence>
<feature type="modified residue" description="N5-methylglutamine" evidence="4">
    <location>
        <position position="222"/>
    </location>
</feature>
<dbReference type="Pfam" id="PF03462">
    <property type="entry name" value="PCRF"/>
    <property type="match status" value="1"/>
</dbReference>
<keyword evidence="2 4" id="KW-0488">Methylation</keyword>
<comment type="subcellular location">
    <subcellularLocation>
        <location evidence="4">Cytoplasm</location>
    </subcellularLocation>
</comment>
<dbReference type="GO" id="GO:0005737">
    <property type="term" value="C:cytoplasm"/>
    <property type="evidence" value="ECO:0007669"/>
    <property type="project" value="UniProtKB-SubCell"/>
</dbReference>
<dbReference type="PANTHER" id="PTHR43116">
    <property type="entry name" value="PEPTIDE CHAIN RELEASE FACTOR 2"/>
    <property type="match status" value="1"/>
</dbReference>
<dbReference type="AlphaFoldDB" id="A0A2G9XBN5"/>
<protein>
    <recommendedName>
        <fullName evidence="4 5">Peptide chain release factor 2</fullName>
        <shortName evidence="4">RF-2</shortName>
    </recommendedName>
</protein>
<comment type="similarity">
    <text evidence="1 4">Belongs to the prokaryotic/mitochondrial release factor family.</text>
</comment>
<dbReference type="InterPro" id="IPR004374">
    <property type="entry name" value="PrfB"/>
</dbReference>
<proteinExistence type="inferred from homology"/>
<comment type="function">
    <text evidence="4">Peptide chain release factor 2 directs the termination of translation in response to the peptide chain termination codons UGA and UAA.</text>
</comment>
<dbReference type="SUPFAM" id="SSF75620">
    <property type="entry name" value="Release factor"/>
    <property type="match status" value="1"/>
</dbReference>
<keyword evidence="3 4" id="KW-0648">Protein biosynthesis</keyword>
<dbReference type="Gene3D" id="3.30.70.1660">
    <property type="match status" value="1"/>
</dbReference>
<dbReference type="PROSITE" id="PS00745">
    <property type="entry name" value="RF_PROK_I"/>
    <property type="match status" value="1"/>
</dbReference>
<dbReference type="SMART" id="SM00937">
    <property type="entry name" value="PCRF"/>
    <property type="match status" value="1"/>
</dbReference>
<dbReference type="EMBL" id="PCQY01000032">
    <property type="protein sequence ID" value="PIP04398.1"/>
    <property type="molecule type" value="Genomic_DNA"/>
</dbReference>
<comment type="PTM">
    <text evidence="4">Methylated by PrmC. Methylation increases the termination efficiency of RF2.</text>
</comment>
<dbReference type="Pfam" id="PF00472">
    <property type="entry name" value="RF-1"/>
    <property type="match status" value="1"/>
</dbReference>
<feature type="domain" description="Prokaryotic-type class I peptide chain release factors" evidence="6">
    <location>
        <begin position="215"/>
        <end position="231"/>
    </location>
</feature>
<comment type="caution">
    <text evidence="7">The sequence shown here is derived from an EMBL/GenBank/DDBJ whole genome shotgun (WGS) entry which is preliminary data.</text>
</comment>
<gene>
    <name evidence="4" type="primary">prfB</name>
    <name evidence="7" type="ORF">COX53_02770</name>
</gene>
<keyword evidence="4" id="KW-0963">Cytoplasm</keyword>
<evidence type="ECO:0000313" key="8">
    <source>
        <dbReference type="Proteomes" id="UP000231388"/>
    </source>
</evidence>
<evidence type="ECO:0000256" key="5">
    <source>
        <dbReference type="NCBIfam" id="TIGR00020"/>
    </source>
</evidence>
<dbReference type="Proteomes" id="UP000231388">
    <property type="component" value="Unassembled WGS sequence"/>
</dbReference>
<accession>A0A2G9XBN5</accession>
<evidence type="ECO:0000256" key="4">
    <source>
        <dbReference type="HAMAP-Rule" id="MF_00094"/>
    </source>
</evidence>
<dbReference type="PANTHER" id="PTHR43116:SF3">
    <property type="entry name" value="CLASS I PEPTIDE CHAIN RELEASE FACTOR"/>
    <property type="match status" value="1"/>
</dbReference>
<dbReference type="Gene3D" id="1.20.58.410">
    <property type="entry name" value="Release factor"/>
    <property type="match status" value="1"/>
</dbReference>
<evidence type="ECO:0000256" key="1">
    <source>
        <dbReference type="ARBA" id="ARBA00010835"/>
    </source>
</evidence>
<dbReference type="InterPro" id="IPR000352">
    <property type="entry name" value="Pep_chain_release_fac_I"/>
</dbReference>
<dbReference type="InterPro" id="IPR005139">
    <property type="entry name" value="PCRF"/>
</dbReference>
<dbReference type="HAMAP" id="MF_00094">
    <property type="entry name" value="Rel_fac_2"/>
    <property type="match status" value="1"/>
</dbReference>
<dbReference type="Gene3D" id="3.30.160.20">
    <property type="match status" value="1"/>
</dbReference>
<evidence type="ECO:0000256" key="2">
    <source>
        <dbReference type="ARBA" id="ARBA00022481"/>
    </source>
</evidence>
<dbReference type="NCBIfam" id="TIGR00020">
    <property type="entry name" value="prfB"/>
    <property type="match status" value="1"/>
</dbReference>
<name>A0A2G9XBN5_UNCKA</name>